<feature type="compositionally biased region" description="Basic and acidic residues" evidence="1">
    <location>
        <begin position="23"/>
        <end position="41"/>
    </location>
</feature>
<dbReference type="AlphaFoldDB" id="A0AAV7VCU8"/>
<gene>
    <name evidence="2" type="ORF">NDU88_002436</name>
</gene>
<proteinExistence type="predicted"/>
<evidence type="ECO:0000313" key="2">
    <source>
        <dbReference type="EMBL" id="KAJ1198597.1"/>
    </source>
</evidence>
<protein>
    <submittedName>
        <fullName evidence="2">Uncharacterized protein</fullName>
    </submittedName>
</protein>
<accession>A0AAV7VCU8</accession>
<sequence>MHGTRAFPFSVSASKQDGCQGNEKARVGVEQRRATTRDAHVNKRLPIRLNPRKDSPSRGRPDTLPLHKN</sequence>
<evidence type="ECO:0000256" key="1">
    <source>
        <dbReference type="SAM" id="MobiDB-lite"/>
    </source>
</evidence>
<feature type="region of interest" description="Disordered" evidence="1">
    <location>
        <begin position="1"/>
        <end position="69"/>
    </location>
</feature>
<reference evidence="2" key="1">
    <citation type="journal article" date="2022" name="bioRxiv">
        <title>Sequencing and chromosome-scale assembly of the giantPleurodeles waltlgenome.</title>
        <authorList>
            <person name="Brown T."/>
            <person name="Elewa A."/>
            <person name="Iarovenko S."/>
            <person name="Subramanian E."/>
            <person name="Araus A.J."/>
            <person name="Petzold A."/>
            <person name="Susuki M."/>
            <person name="Suzuki K.-i.T."/>
            <person name="Hayashi T."/>
            <person name="Toyoda A."/>
            <person name="Oliveira C."/>
            <person name="Osipova E."/>
            <person name="Leigh N.D."/>
            <person name="Simon A."/>
            <person name="Yun M.H."/>
        </authorList>
    </citation>
    <scope>NUCLEOTIDE SEQUENCE</scope>
    <source>
        <strain evidence="2">20211129_DDA</strain>
        <tissue evidence="2">Liver</tissue>
    </source>
</reference>
<keyword evidence="3" id="KW-1185">Reference proteome</keyword>
<dbReference type="EMBL" id="JANPWB010000003">
    <property type="protein sequence ID" value="KAJ1198597.1"/>
    <property type="molecule type" value="Genomic_DNA"/>
</dbReference>
<evidence type="ECO:0000313" key="3">
    <source>
        <dbReference type="Proteomes" id="UP001066276"/>
    </source>
</evidence>
<organism evidence="2 3">
    <name type="scientific">Pleurodeles waltl</name>
    <name type="common">Iberian ribbed newt</name>
    <dbReference type="NCBI Taxonomy" id="8319"/>
    <lineage>
        <taxon>Eukaryota</taxon>
        <taxon>Metazoa</taxon>
        <taxon>Chordata</taxon>
        <taxon>Craniata</taxon>
        <taxon>Vertebrata</taxon>
        <taxon>Euteleostomi</taxon>
        <taxon>Amphibia</taxon>
        <taxon>Batrachia</taxon>
        <taxon>Caudata</taxon>
        <taxon>Salamandroidea</taxon>
        <taxon>Salamandridae</taxon>
        <taxon>Pleurodelinae</taxon>
        <taxon>Pleurodeles</taxon>
    </lineage>
</organism>
<comment type="caution">
    <text evidence="2">The sequence shown here is derived from an EMBL/GenBank/DDBJ whole genome shotgun (WGS) entry which is preliminary data.</text>
</comment>
<name>A0AAV7VCU8_PLEWA</name>
<feature type="compositionally biased region" description="Basic and acidic residues" evidence="1">
    <location>
        <begin position="51"/>
        <end position="61"/>
    </location>
</feature>
<dbReference type="Proteomes" id="UP001066276">
    <property type="component" value="Chromosome 2_1"/>
</dbReference>